<dbReference type="GO" id="GO:0000160">
    <property type="term" value="P:phosphorelay signal transduction system"/>
    <property type="evidence" value="ECO:0007669"/>
    <property type="project" value="InterPro"/>
</dbReference>
<dbReference type="PROSITE" id="PS00622">
    <property type="entry name" value="HTH_LUXR_1"/>
    <property type="match status" value="1"/>
</dbReference>
<evidence type="ECO:0000259" key="9">
    <source>
        <dbReference type="PROSITE" id="PS50110"/>
    </source>
</evidence>
<dbReference type="GO" id="GO:0006355">
    <property type="term" value="P:regulation of DNA-templated transcription"/>
    <property type="evidence" value="ECO:0007669"/>
    <property type="project" value="InterPro"/>
</dbReference>
<dbReference type="InterPro" id="IPR001789">
    <property type="entry name" value="Sig_transdc_resp-reg_receiver"/>
</dbReference>
<evidence type="ECO:0000313" key="10">
    <source>
        <dbReference type="EMBL" id="MZP44478.1"/>
    </source>
</evidence>
<evidence type="ECO:0000313" key="11">
    <source>
        <dbReference type="Proteomes" id="UP000471031"/>
    </source>
</evidence>
<evidence type="ECO:0000256" key="2">
    <source>
        <dbReference type="ARBA" id="ARBA00023015"/>
    </source>
</evidence>
<dbReference type="SUPFAM" id="SSF46894">
    <property type="entry name" value="C-terminal effector domain of the bipartite response regulators"/>
    <property type="match status" value="1"/>
</dbReference>
<dbReference type="InterPro" id="IPR011006">
    <property type="entry name" value="CheY-like_superfamily"/>
</dbReference>
<feature type="region of interest" description="Disordered" evidence="7">
    <location>
        <begin position="131"/>
        <end position="152"/>
    </location>
</feature>
<dbReference type="SMART" id="SM00421">
    <property type="entry name" value="HTH_LUXR"/>
    <property type="match status" value="1"/>
</dbReference>
<dbReference type="PANTHER" id="PTHR43214:SF41">
    <property type="entry name" value="NITRATE_NITRITE RESPONSE REGULATOR PROTEIN NARP"/>
    <property type="match status" value="1"/>
</dbReference>
<dbReference type="SMART" id="SM00448">
    <property type="entry name" value="REC"/>
    <property type="match status" value="1"/>
</dbReference>
<feature type="domain" description="HTH luxR-type" evidence="8">
    <location>
        <begin position="150"/>
        <end position="215"/>
    </location>
</feature>
<dbReference type="InterPro" id="IPR039420">
    <property type="entry name" value="WalR-like"/>
</dbReference>
<evidence type="ECO:0000256" key="1">
    <source>
        <dbReference type="ARBA" id="ARBA00018672"/>
    </source>
</evidence>
<evidence type="ECO:0000256" key="7">
    <source>
        <dbReference type="SAM" id="MobiDB-lite"/>
    </source>
</evidence>
<keyword evidence="11" id="KW-1185">Reference proteome</keyword>
<dbReference type="PROSITE" id="PS50110">
    <property type="entry name" value="RESPONSE_REGULATORY"/>
    <property type="match status" value="1"/>
</dbReference>
<evidence type="ECO:0000256" key="4">
    <source>
        <dbReference type="ARBA" id="ARBA00023163"/>
    </source>
</evidence>
<dbReference type="EMBL" id="WXEX01000017">
    <property type="protein sequence ID" value="MZP44478.1"/>
    <property type="molecule type" value="Genomic_DNA"/>
</dbReference>
<evidence type="ECO:0000259" key="8">
    <source>
        <dbReference type="PROSITE" id="PS50043"/>
    </source>
</evidence>
<keyword evidence="4" id="KW-0804">Transcription</keyword>
<dbReference type="Gene3D" id="3.40.50.2300">
    <property type="match status" value="1"/>
</dbReference>
<feature type="domain" description="Response regulatory" evidence="9">
    <location>
        <begin position="9"/>
        <end position="123"/>
    </location>
</feature>
<dbReference type="InterPro" id="IPR036388">
    <property type="entry name" value="WH-like_DNA-bd_sf"/>
</dbReference>
<dbReference type="RefSeq" id="WP_161263046.1">
    <property type="nucleotide sequence ID" value="NZ_JAFBDC010000018.1"/>
</dbReference>
<evidence type="ECO:0000256" key="5">
    <source>
        <dbReference type="ARBA" id="ARBA00024867"/>
    </source>
</evidence>
<dbReference type="Proteomes" id="UP000471031">
    <property type="component" value="Unassembled WGS sequence"/>
</dbReference>
<proteinExistence type="predicted"/>
<feature type="modified residue" description="4-aspartylphosphate" evidence="6">
    <location>
        <position position="57"/>
    </location>
</feature>
<evidence type="ECO:0000256" key="6">
    <source>
        <dbReference type="PROSITE-ProRule" id="PRU00169"/>
    </source>
</evidence>
<dbReference type="InterPro" id="IPR016032">
    <property type="entry name" value="Sig_transdc_resp-reg_C-effctor"/>
</dbReference>
<dbReference type="CDD" id="cd06170">
    <property type="entry name" value="LuxR_C_like"/>
    <property type="match status" value="1"/>
</dbReference>
<name>A0A845LE72_HELGE</name>
<dbReference type="Pfam" id="PF00196">
    <property type="entry name" value="GerE"/>
    <property type="match status" value="1"/>
</dbReference>
<dbReference type="Gene3D" id="1.10.10.10">
    <property type="entry name" value="Winged helix-like DNA-binding domain superfamily/Winged helix DNA-binding domain"/>
    <property type="match status" value="1"/>
</dbReference>
<keyword evidence="3" id="KW-0238">DNA-binding</keyword>
<dbReference type="AlphaFoldDB" id="A0A845LE72"/>
<sequence>MSGDPNRPHILIVDDEELSLTLMRRILQAQYEITTTSDPLQALRLIEEGPFCVVISDYLMPILNGIDLFSQIYAHNDAIQRILVTGHAEIEMAIDAVNRGKITGFLMKPTSISTIRTVVEEAVRTYMQHAHNRTQEKAAPGGGSRKSSVPHRDCVRLTRKEREVLTLLAKGYSNEEISHTLHIAIGTVKCHVTNLFSKFDVNKRAKLVAVAVEQGLIKYPYTQ</sequence>
<reference evidence="10 11" key="1">
    <citation type="submission" date="2020-01" db="EMBL/GenBank/DDBJ databases">
        <title>Whole genome sequence of Heliobacterium gestii DSM 11169.</title>
        <authorList>
            <person name="Kyndt J.A."/>
            <person name="Meyer T.E."/>
        </authorList>
    </citation>
    <scope>NUCLEOTIDE SEQUENCE [LARGE SCALE GENOMIC DNA]</scope>
    <source>
        <strain evidence="10 11">DSM 11169</strain>
    </source>
</reference>
<evidence type="ECO:0000256" key="3">
    <source>
        <dbReference type="ARBA" id="ARBA00023125"/>
    </source>
</evidence>
<dbReference type="PROSITE" id="PS50043">
    <property type="entry name" value="HTH_LUXR_2"/>
    <property type="match status" value="1"/>
</dbReference>
<comment type="caution">
    <text evidence="10">The sequence shown here is derived from an EMBL/GenBank/DDBJ whole genome shotgun (WGS) entry which is preliminary data.</text>
</comment>
<dbReference type="InterPro" id="IPR000792">
    <property type="entry name" value="Tscrpt_reg_LuxR_C"/>
</dbReference>
<dbReference type="GO" id="GO:0003677">
    <property type="term" value="F:DNA binding"/>
    <property type="evidence" value="ECO:0007669"/>
    <property type="project" value="UniProtKB-KW"/>
</dbReference>
<dbReference type="Pfam" id="PF00072">
    <property type="entry name" value="Response_reg"/>
    <property type="match status" value="1"/>
</dbReference>
<organism evidence="10 11">
    <name type="scientific">Heliomicrobium gestii</name>
    <name type="common">Heliobacterium gestii</name>
    <dbReference type="NCBI Taxonomy" id="2699"/>
    <lineage>
        <taxon>Bacteria</taxon>
        <taxon>Bacillati</taxon>
        <taxon>Bacillota</taxon>
        <taxon>Clostridia</taxon>
        <taxon>Eubacteriales</taxon>
        <taxon>Heliobacteriaceae</taxon>
        <taxon>Heliomicrobium</taxon>
    </lineage>
</organism>
<keyword evidence="2" id="KW-0805">Transcription regulation</keyword>
<keyword evidence="6" id="KW-0597">Phosphoprotein</keyword>
<gene>
    <name evidence="10" type="ORF">GTO89_15710</name>
</gene>
<protein>
    <recommendedName>
        <fullName evidence="1">Stage 0 sporulation protein A homolog</fullName>
    </recommendedName>
</protein>
<dbReference type="PANTHER" id="PTHR43214">
    <property type="entry name" value="TWO-COMPONENT RESPONSE REGULATOR"/>
    <property type="match status" value="1"/>
</dbReference>
<dbReference type="OrthoDB" id="9789465at2"/>
<dbReference type="PRINTS" id="PR00038">
    <property type="entry name" value="HTHLUXR"/>
</dbReference>
<accession>A0A845LE72</accession>
<comment type="function">
    <text evidence="5">May play the central regulatory role in sporulation. It may be an element of the effector pathway responsible for the activation of sporulation genes in response to nutritional stress. Spo0A may act in concert with spo0H (a sigma factor) to control the expression of some genes that are critical to the sporulation process.</text>
</comment>
<dbReference type="SUPFAM" id="SSF52172">
    <property type="entry name" value="CheY-like"/>
    <property type="match status" value="1"/>
</dbReference>